<accession>A0AAV2D4L2</accession>
<feature type="chain" id="PRO_5043696341" evidence="1">
    <location>
        <begin position="28"/>
        <end position="143"/>
    </location>
</feature>
<evidence type="ECO:0000313" key="3">
    <source>
        <dbReference type="Proteomes" id="UP001497516"/>
    </source>
</evidence>
<proteinExistence type="predicted"/>
<feature type="signal peptide" evidence="1">
    <location>
        <begin position="1"/>
        <end position="27"/>
    </location>
</feature>
<dbReference type="Proteomes" id="UP001497516">
    <property type="component" value="Chromosome 2"/>
</dbReference>
<dbReference type="EMBL" id="OZ034815">
    <property type="protein sequence ID" value="CAL1366265.1"/>
    <property type="molecule type" value="Genomic_DNA"/>
</dbReference>
<reference evidence="2 3" key="1">
    <citation type="submission" date="2024-04" db="EMBL/GenBank/DDBJ databases">
        <authorList>
            <person name="Fracassetti M."/>
        </authorList>
    </citation>
    <scope>NUCLEOTIDE SEQUENCE [LARGE SCALE GENOMIC DNA]</scope>
</reference>
<evidence type="ECO:0000313" key="2">
    <source>
        <dbReference type="EMBL" id="CAL1366265.1"/>
    </source>
</evidence>
<dbReference type="AlphaFoldDB" id="A0AAV2D4L2"/>
<protein>
    <submittedName>
        <fullName evidence="2">Uncharacterized protein</fullName>
    </submittedName>
</protein>
<name>A0AAV2D4L2_9ROSI</name>
<keyword evidence="1" id="KW-0732">Signal</keyword>
<keyword evidence="3" id="KW-1185">Reference proteome</keyword>
<organism evidence="2 3">
    <name type="scientific">Linum trigynum</name>
    <dbReference type="NCBI Taxonomy" id="586398"/>
    <lineage>
        <taxon>Eukaryota</taxon>
        <taxon>Viridiplantae</taxon>
        <taxon>Streptophyta</taxon>
        <taxon>Embryophyta</taxon>
        <taxon>Tracheophyta</taxon>
        <taxon>Spermatophyta</taxon>
        <taxon>Magnoliopsida</taxon>
        <taxon>eudicotyledons</taxon>
        <taxon>Gunneridae</taxon>
        <taxon>Pentapetalae</taxon>
        <taxon>rosids</taxon>
        <taxon>fabids</taxon>
        <taxon>Malpighiales</taxon>
        <taxon>Linaceae</taxon>
        <taxon>Linum</taxon>
    </lineage>
</organism>
<evidence type="ECO:0000256" key="1">
    <source>
        <dbReference type="SAM" id="SignalP"/>
    </source>
</evidence>
<gene>
    <name evidence="2" type="ORF">LTRI10_LOCUS10557</name>
</gene>
<sequence length="143" mass="15292">MMRSSLAVAVLLVAVVFLATTTTVVVGDVALNCTRSGEWSGVEPATATGLKEALVDDLIAQTPEDPNNMYYCNFDTWRGLTMWGYAECADVSRCPTSLSHVGSGLKELPCAKGEGTARDSDDVCYAKVGFSQFSVCPRVRIAD</sequence>